<sequence>MAQTHSKTDTLAHIGNSLDQRTSPQEPRDTATQKNSSPLDHKSDKDDLPTPPISLAKSNEPRSYNGNASSGKRIDDDLDREDQEMVARKAEAKAQSHKDTGRDTTF</sequence>
<organism evidence="1 2">
    <name type="scientific">Naganishia onofrii</name>
    <dbReference type="NCBI Taxonomy" id="1851511"/>
    <lineage>
        <taxon>Eukaryota</taxon>
        <taxon>Fungi</taxon>
        <taxon>Dikarya</taxon>
        <taxon>Basidiomycota</taxon>
        <taxon>Agaricomycotina</taxon>
        <taxon>Tremellomycetes</taxon>
        <taxon>Filobasidiales</taxon>
        <taxon>Filobasidiaceae</taxon>
        <taxon>Naganishia</taxon>
    </lineage>
</organism>
<proteinExistence type="predicted"/>
<comment type="caution">
    <text evidence="1">The sequence shown here is derived from an EMBL/GenBank/DDBJ whole genome shotgun (WGS) entry which is preliminary data.</text>
</comment>
<dbReference type="Proteomes" id="UP001234202">
    <property type="component" value="Unassembled WGS sequence"/>
</dbReference>
<evidence type="ECO:0000313" key="2">
    <source>
        <dbReference type="Proteomes" id="UP001234202"/>
    </source>
</evidence>
<accession>A0ACC2XGF9</accession>
<keyword evidence="2" id="KW-1185">Reference proteome</keyword>
<evidence type="ECO:0000313" key="1">
    <source>
        <dbReference type="EMBL" id="KAJ9122718.1"/>
    </source>
</evidence>
<protein>
    <submittedName>
        <fullName evidence="1">Uncharacterized protein</fullName>
    </submittedName>
</protein>
<dbReference type="EMBL" id="JASBWV010000014">
    <property type="protein sequence ID" value="KAJ9122718.1"/>
    <property type="molecule type" value="Genomic_DNA"/>
</dbReference>
<name>A0ACC2XGF9_9TREE</name>
<gene>
    <name evidence="1" type="ORF">QFC24_004147</name>
</gene>
<reference evidence="1" key="1">
    <citation type="submission" date="2023-04" db="EMBL/GenBank/DDBJ databases">
        <title>Draft Genome sequencing of Naganishia species isolated from polar environments using Oxford Nanopore Technology.</title>
        <authorList>
            <person name="Leo P."/>
            <person name="Venkateswaran K."/>
        </authorList>
    </citation>
    <scope>NUCLEOTIDE SEQUENCE</scope>
    <source>
        <strain evidence="1">DBVPG 5303</strain>
    </source>
</reference>